<evidence type="ECO:0000313" key="14">
    <source>
        <dbReference type="Proteomes" id="UP001212803"/>
    </source>
</evidence>
<evidence type="ECO:0000256" key="2">
    <source>
        <dbReference type="ARBA" id="ARBA00022475"/>
    </source>
</evidence>
<comment type="subcellular location">
    <subcellularLocation>
        <location evidence="1">Membrane</location>
        <topology evidence="1">Multi-pass membrane protein</topology>
    </subcellularLocation>
</comment>
<keyword evidence="14" id="KW-1185">Reference proteome</keyword>
<keyword evidence="9 12" id="KW-0472">Membrane</keyword>
<evidence type="ECO:0000256" key="12">
    <source>
        <dbReference type="SAM" id="Phobius"/>
    </source>
</evidence>
<proteinExistence type="predicted"/>
<dbReference type="InterPro" id="IPR050450">
    <property type="entry name" value="COX15/CtaA_HemeA_synthase"/>
</dbReference>
<protein>
    <submittedName>
        <fullName evidence="13">COX15/CtaA family protein</fullName>
    </submittedName>
</protein>
<evidence type="ECO:0000256" key="11">
    <source>
        <dbReference type="ARBA" id="ARBA00023444"/>
    </source>
</evidence>
<feature type="transmembrane region" description="Helical" evidence="12">
    <location>
        <begin position="112"/>
        <end position="134"/>
    </location>
</feature>
<evidence type="ECO:0000256" key="10">
    <source>
        <dbReference type="ARBA" id="ARBA00023157"/>
    </source>
</evidence>
<dbReference type="EMBL" id="CP115149">
    <property type="protein sequence ID" value="WBL36195.1"/>
    <property type="molecule type" value="Genomic_DNA"/>
</dbReference>
<dbReference type="RefSeq" id="WP_270056720.1">
    <property type="nucleotide sequence ID" value="NZ_CP115149.1"/>
</dbReference>
<keyword evidence="8" id="KW-0350">Heme biosynthesis</keyword>
<evidence type="ECO:0000256" key="3">
    <source>
        <dbReference type="ARBA" id="ARBA00022692"/>
    </source>
</evidence>
<evidence type="ECO:0000256" key="7">
    <source>
        <dbReference type="ARBA" id="ARBA00023004"/>
    </source>
</evidence>
<evidence type="ECO:0000256" key="8">
    <source>
        <dbReference type="ARBA" id="ARBA00023133"/>
    </source>
</evidence>
<keyword evidence="4" id="KW-0479">Metal-binding</keyword>
<keyword evidence="2" id="KW-1003">Cell membrane</keyword>
<dbReference type="Pfam" id="PF02628">
    <property type="entry name" value="COX15-CtaA"/>
    <property type="match status" value="1"/>
</dbReference>
<dbReference type="InterPro" id="IPR003780">
    <property type="entry name" value="COX15/CtaA_fam"/>
</dbReference>
<keyword evidence="6" id="KW-0560">Oxidoreductase</keyword>
<feature type="transmembrane region" description="Helical" evidence="12">
    <location>
        <begin position="51"/>
        <end position="71"/>
    </location>
</feature>
<keyword evidence="5 12" id="KW-1133">Transmembrane helix</keyword>
<feature type="transmembrane region" description="Helical" evidence="12">
    <location>
        <begin position="83"/>
        <end position="106"/>
    </location>
</feature>
<comment type="pathway">
    <text evidence="11">Porphyrin-containing compound metabolism.</text>
</comment>
<dbReference type="Proteomes" id="UP001212803">
    <property type="component" value="Chromosome"/>
</dbReference>
<evidence type="ECO:0000256" key="1">
    <source>
        <dbReference type="ARBA" id="ARBA00004141"/>
    </source>
</evidence>
<keyword evidence="3 12" id="KW-0812">Transmembrane</keyword>
<organism evidence="13 14">
    <name type="scientific">Tepidiforma flava</name>
    <dbReference type="NCBI Taxonomy" id="3004094"/>
    <lineage>
        <taxon>Bacteria</taxon>
        <taxon>Bacillati</taxon>
        <taxon>Chloroflexota</taxon>
        <taxon>Tepidiformia</taxon>
        <taxon>Tepidiformales</taxon>
        <taxon>Tepidiformaceae</taxon>
        <taxon>Tepidiforma</taxon>
    </lineage>
</organism>
<sequence length="148" mass="15518">MGPAGLGWLAVTFWVGGYMAESGAATACSGWPLCNGGVLPAADDQEITHMLHRYLAGGFVFLVVPALITAWRRRGELPWAKPYALALGVLYAAQVLVGALNVWYTFPDPLTVAHTAIAGCIWGVLSAGAALAFYEPYRAAAGRAHAAS</sequence>
<keyword evidence="10" id="KW-1015">Disulfide bond</keyword>
<keyword evidence="7" id="KW-0408">Iron</keyword>
<evidence type="ECO:0000313" key="13">
    <source>
        <dbReference type="EMBL" id="WBL36195.1"/>
    </source>
</evidence>
<evidence type="ECO:0000256" key="4">
    <source>
        <dbReference type="ARBA" id="ARBA00022723"/>
    </source>
</evidence>
<dbReference type="PANTHER" id="PTHR35457">
    <property type="entry name" value="HEME A SYNTHASE"/>
    <property type="match status" value="1"/>
</dbReference>
<accession>A0ABY7M711</accession>
<evidence type="ECO:0000256" key="9">
    <source>
        <dbReference type="ARBA" id="ARBA00023136"/>
    </source>
</evidence>
<gene>
    <name evidence="13" type="ORF">O0235_00835</name>
</gene>
<reference evidence="13 14" key="1">
    <citation type="journal article" date="2023" name="ISME J.">
        <title>Thermophilic Dehalococcoidia with unusual traits shed light on an unexpected past.</title>
        <authorList>
            <person name="Palmer M."/>
            <person name="Covington J.K."/>
            <person name="Zhou E.M."/>
            <person name="Thomas S.C."/>
            <person name="Habib N."/>
            <person name="Seymour C.O."/>
            <person name="Lai D."/>
            <person name="Johnston J."/>
            <person name="Hashimi A."/>
            <person name="Jiao J.Y."/>
            <person name="Muok A.R."/>
            <person name="Liu L."/>
            <person name="Xian W.D."/>
            <person name="Zhi X.Y."/>
            <person name="Li M.M."/>
            <person name="Silva L.P."/>
            <person name="Bowen B.P."/>
            <person name="Louie K."/>
            <person name="Briegel A."/>
            <person name="Pett-Ridge J."/>
            <person name="Weber P.K."/>
            <person name="Tocheva E.I."/>
            <person name="Woyke T."/>
            <person name="Northen T.R."/>
            <person name="Mayali X."/>
            <person name="Li W.J."/>
            <person name="Hedlund B.P."/>
        </authorList>
    </citation>
    <scope>NUCLEOTIDE SEQUENCE [LARGE SCALE GENOMIC DNA]</scope>
    <source>
        <strain evidence="13 14">YIM 72310</strain>
    </source>
</reference>
<evidence type="ECO:0000256" key="5">
    <source>
        <dbReference type="ARBA" id="ARBA00022989"/>
    </source>
</evidence>
<name>A0ABY7M711_9CHLR</name>
<evidence type="ECO:0000256" key="6">
    <source>
        <dbReference type="ARBA" id="ARBA00023002"/>
    </source>
</evidence>
<dbReference type="PANTHER" id="PTHR35457:SF1">
    <property type="entry name" value="HEME A SYNTHASE"/>
    <property type="match status" value="1"/>
</dbReference>